<dbReference type="eggNOG" id="COG3797">
    <property type="taxonomic scope" value="Bacteria"/>
</dbReference>
<dbReference type="Pfam" id="PF08002">
    <property type="entry name" value="DUF1697"/>
    <property type="match status" value="1"/>
</dbReference>
<dbReference type="PIRSF" id="PIRSF008502">
    <property type="entry name" value="UCP008502"/>
    <property type="match status" value="1"/>
</dbReference>
<dbReference type="SUPFAM" id="SSF160379">
    <property type="entry name" value="SP0830-like"/>
    <property type="match status" value="1"/>
</dbReference>
<evidence type="ECO:0000313" key="1">
    <source>
        <dbReference type="EMBL" id="ESK65684.1"/>
    </source>
</evidence>
<dbReference type="Gene3D" id="3.30.70.1280">
    <property type="entry name" value="SP0830-like domains"/>
    <property type="match status" value="1"/>
</dbReference>
<dbReference type="STRING" id="592010.GCWU000182_000959"/>
<protein>
    <recommendedName>
        <fullName evidence="3">DUF1697 domain-containing protein</fullName>
    </recommendedName>
</protein>
<keyword evidence="2" id="KW-1185">Reference proteome</keyword>
<proteinExistence type="predicted"/>
<sequence length="180" mass="21012">MHWKVNMKKIIFLRGVTPTGTNRIPKMSYLVEILTEVGFLNVQTYIQSGNILLESELSDEEIRKLVHDTILDKIGADLSIIIKEINQLEIAIQENPFDNTYESSRIHLVFTNEEIPESTLTELSRENFGDEEFYGGNECCYLYLPRDARKKRLNTNYLEKKFGIRMTMRKLSVVNRLSKF</sequence>
<dbReference type="InterPro" id="IPR012545">
    <property type="entry name" value="DUF1697"/>
</dbReference>
<dbReference type="AlphaFoldDB" id="W1Q652"/>
<gene>
    <name evidence="1" type="ORF">GCWU000182_000959</name>
</gene>
<evidence type="ECO:0008006" key="3">
    <source>
        <dbReference type="Google" id="ProtNLM"/>
    </source>
</evidence>
<evidence type="ECO:0000313" key="2">
    <source>
        <dbReference type="Proteomes" id="UP000019050"/>
    </source>
</evidence>
<dbReference type="EMBL" id="ACIN03000006">
    <property type="protein sequence ID" value="ESK65684.1"/>
    <property type="molecule type" value="Genomic_DNA"/>
</dbReference>
<dbReference type="HOGENOM" id="CLU_106303_0_0_9"/>
<accession>W1Q652</accession>
<dbReference type="Proteomes" id="UP000019050">
    <property type="component" value="Unassembled WGS sequence"/>
</dbReference>
<name>W1Q652_ABIDE</name>
<organism evidence="1 2">
    <name type="scientific">Abiotrophia defectiva ATCC 49176</name>
    <dbReference type="NCBI Taxonomy" id="592010"/>
    <lineage>
        <taxon>Bacteria</taxon>
        <taxon>Bacillati</taxon>
        <taxon>Bacillota</taxon>
        <taxon>Bacilli</taxon>
        <taxon>Lactobacillales</taxon>
        <taxon>Aerococcaceae</taxon>
        <taxon>Abiotrophia</taxon>
    </lineage>
</organism>
<comment type="caution">
    <text evidence="1">The sequence shown here is derived from an EMBL/GenBank/DDBJ whole genome shotgun (WGS) entry which is preliminary data.</text>
</comment>
<dbReference type="PANTHER" id="PTHR36439">
    <property type="entry name" value="BLL4334 PROTEIN"/>
    <property type="match status" value="1"/>
</dbReference>
<reference evidence="1" key="1">
    <citation type="submission" date="2013-06" db="EMBL/GenBank/DDBJ databases">
        <authorList>
            <person name="Weinstock G."/>
            <person name="Sodergren E."/>
            <person name="Clifton S."/>
            <person name="Fulton L."/>
            <person name="Fulton B."/>
            <person name="Courtney L."/>
            <person name="Fronick C."/>
            <person name="Harrison M."/>
            <person name="Strong C."/>
            <person name="Farmer C."/>
            <person name="Delahaunty K."/>
            <person name="Markovic C."/>
            <person name="Hall O."/>
            <person name="Minx P."/>
            <person name="Tomlinson C."/>
            <person name="Mitreva M."/>
            <person name="Nelson J."/>
            <person name="Hou S."/>
            <person name="Wollam A."/>
            <person name="Pepin K.H."/>
            <person name="Johnson M."/>
            <person name="Bhonagiri V."/>
            <person name="Nash W.E."/>
            <person name="Warren W."/>
            <person name="Chinwalla A."/>
            <person name="Mardis E.R."/>
            <person name="Wilson R.K."/>
        </authorList>
    </citation>
    <scope>NUCLEOTIDE SEQUENCE [LARGE SCALE GENOMIC DNA]</scope>
    <source>
        <strain evidence="1">ATCC 49176</strain>
    </source>
</reference>
<dbReference type="PANTHER" id="PTHR36439:SF1">
    <property type="entry name" value="DUF1697 DOMAIN-CONTAINING PROTEIN"/>
    <property type="match status" value="1"/>
</dbReference>